<dbReference type="InterPro" id="IPR002159">
    <property type="entry name" value="CD36_fam"/>
</dbReference>
<dbReference type="GO" id="GO:0005737">
    <property type="term" value="C:cytoplasm"/>
    <property type="evidence" value="ECO:0007669"/>
    <property type="project" value="TreeGrafter"/>
</dbReference>
<organism evidence="14 15">
    <name type="scientific">Ignelater luminosus</name>
    <name type="common">Cucubano</name>
    <name type="synonym">Pyrophorus luminosus</name>
    <dbReference type="NCBI Taxonomy" id="2038154"/>
    <lineage>
        <taxon>Eukaryota</taxon>
        <taxon>Metazoa</taxon>
        <taxon>Ecdysozoa</taxon>
        <taxon>Arthropoda</taxon>
        <taxon>Hexapoda</taxon>
        <taxon>Insecta</taxon>
        <taxon>Pterygota</taxon>
        <taxon>Neoptera</taxon>
        <taxon>Endopterygota</taxon>
        <taxon>Coleoptera</taxon>
        <taxon>Polyphaga</taxon>
        <taxon>Elateriformia</taxon>
        <taxon>Elateroidea</taxon>
        <taxon>Elateridae</taxon>
        <taxon>Agrypninae</taxon>
        <taxon>Pyrophorini</taxon>
        <taxon>Ignelater</taxon>
    </lineage>
</organism>
<proteinExistence type="inferred from homology"/>
<dbReference type="PANTHER" id="PTHR11923">
    <property type="entry name" value="SCAVENGER RECEPTOR CLASS B TYPE-1 SR-B1"/>
    <property type="match status" value="1"/>
</dbReference>
<evidence type="ECO:0000256" key="4">
    <source>
        <dbReference type="ARBA" id="ARBA00022606"/>
    </source>
</evidence>
<keyword evidence="7 13" id="KW-1133">Transmembrane helix</keyword>
<evidence type="ECO:0000256" key="8">
    <source>
        <dbReference type="ARBA" id="ARBA00023136"/>
    </source>
</evidence>
<dbReference type="PANTHER" id="PTHR11923:SF109">
    <property type="entry name" value="SENSORY NEURON MEMBRANE PROTEIN 2"/>
    <property type="match status" value="1"/>
</dbReference>
<keyword evidence="9" id="KW-1015">Disulfide bond</keyword>
<feature type="non-terminal residue" evidence="14">
    <location>
        <position position="143"/>
    </location>
</feature>
<keyword evidence="3" id="KW-1003">Cell membrane</keyword>
<dbReference type="GO" id="GO:0005886">
    <property type="term" value="C:plasma membrane"/>
    <property type="evidence" value="ECO:0007669"/>
    <property type="project" value="UniProtKB-SubCell"/>
</dbReference>
<dbReference type="OrthoDB" id="195015at2759"/>
<evidence type="ECO:0000256" key="1">
    <source>
        <dbReference type="ARBA" id="ARBA00004236"/>
    </source>
</evidence>
<evidence type="ECO:0000256" key="11">
    <source>
        <dbReference type="ARBA" id="ARBA00023180"/>
    </source>
</evidence>
<evidence type="ECO:0000256" key="5">
    <source>
        <dbReference type="ARBA" id="ARBA00022692"/>
    </source>
</evidence>
<gene>
    <name evidence="14" type="ORF">ILUMI_14134</name>
</gene>
<dbReference type="AlphaFoldDB" id="A0A8K0CT31"/>
<comment type="subcellular location">
    <subcellularLocation>
        <location evidence="1">Cell membrane</location>
    </subcellularLocation>
</comment>
<dbReference type="GO" id="GO:0005044">
    <property type="term" value="F:scavenger receptor activity"/>
    <property type="evidence" value="ECO:0007669"/>
    <property type="project" value="TreeGrafter"/>
</dbReference>
<dbReference type="EMBL" id="VTPC01015450">
    <property type="protein sequence ID" value="KAF2892039.1"/>
    <property type="molecule type" value="Genomic_DNA"/>
</dbReference>
<keyword evidence="4" id="KW-0716">Sensory transduction</keyword>
<sequence length="143" mass="16290">VPVVLSFPHLLWAGEEYQNTVLGLETPDSEKHAFAIEFEPTVGFPLKGNIRIQFNTIMRPVSYPGLGYFPDTKKLPRALFPLLWIEDKFELTDKLIDELNSKLLNNLIIMDAVKWGFIAVGIFLAILSIGFCIFYKSRESRGQ</sequence>
<reference evidence="14" key="1">
    <citation type="submission" date="2019-08" db="EMBL/GenBank/DDBJ databases">
        <title>The genome of the North American firefly Photinus pyralis.</title>
        <authorList>
            <consortium name="Photinus pyralis genome working group"/>
            <person name="Fallon T.R."/>
            <person name="Sander Lower S.E."/>
            <person name="Weng J.-K."/>
        </authorList>
    </citation>
    <scope>NUCLEOTIDE SEQUENCE</scope>
    <source>
        <strain evidence="14">TRF0915ILg1</strain>
        <tissue evidence="14">Whole body</tissue>
    </source>
</reference>
<keyword evidence="8 13" id="KW-0472">Membrane</keyword>
<comment type="similarity">
    <text evidence="2">Belongs to the CD36 family.</text>
</comment>
<evidence type="ECO:0000256" key="2">
    <source>
        <dbReference type="ARBA" id="ARBA00010532"/>
    </source>
</evidence>
<evidence type="ECO:0000256" key="9">
    <source>
        <dbReference type="ARBA" id="ARBA00023157"/>
    </source>
</evidence>
<keyword evidence="15" id="KW-1185">Reference proteome</keyword>
<evidence type="ECO:0000313" key="15">
    <source>
        <dbReference type="Proteomes" id="UP000801492"/>
    </source>
</evidence>
<keyword evidence="11" id="KW-0325">Glycoprotein</keyword>
<accession>A0A8K0CT31</accession>
<comment type="caution">
    <text evidence="14">The sequence shown here is derived from an EMBL/GenBank/DDBJ whole genome shotgun (WGS) entry which is preliminary data.</text>
</comment>
<evidence type="ECO:0000256" key="10">
    <source>
        <dbReference type="ARBA" id="ARBA00023170"/>
    </source>
</evidence>
<evidence type="ECO:0000256" key="3">
    <source>
        <dbReference type="ARBA" id="ARBA00022475"/>
    </source>
</evidence>
<dbReference type="GO" id="GO:0007608">
    <property type="term" value="P:sensory perception of smell"/>
    <property type="evidence" value="ECO:0007669"/>
    <property type="project" value="UniProtKB-KW"/>
</dbReference>
<dbReference type="Proteomes" id="UP000801492">
    <property type="component" value="Unassembled WGS sequence"/>
</dbReference>
<feature type="transmembrane region" description="Helical" evidence="13">
    <location>
        <begin position="115"/>
        <end position="135"/>
    </location>
</feature>
<evidence type="ECO:0000313" key="14">
    <source>
        <dbReference type="EMBL" id="KAF2892039.1"/>
    </source>
</evidence>
<keyword evidence="5 13" id="KW-0812">Transmembrane</keyword>
<evidence type="ECO:0000256" key="6">
    <source>
        <dbReference type="ARBA" id="ARBA00022725"/>
    </source>
</evidence>
<evidence type="ECO:0000256" key="13">
    <source>
        <dbReference type="SAM" id="Phobius"/>
    </source>
</evidence>
<dbReference type="Pfam" id="PF01130">
    <property type="entry name" value="CD36"/>
    <property type="match status" value="1"/>
</dbReference>
<evidence type="ECO:0000256" key="12">
    <source>
        <dbReference type="ARBA" id="ARBA00040645"/>
    </source>
</evidence>
<keyword evidence="10" id="KW-0675">Receptor</keyword>
<protein>
    <recommendedName>
        <fullName evidence="12">Sensory neuron membrane protein 2</fullName>
    </recommendedName>
</protein>
<name>A0A8K0CT31_IGNLU</name>
<keyword evidence="6" id="KW-0552">Olfaction</keyword>
<evidence type="ECO:0000256" key="7">
    <source>
        <dbReference type="ARBA" id="ARBA00022989"/>
    </source>
</evidence>